<dbReference type="Proteomes" id="UP001164705">
    <property type="component" value="Chromosome"/>
</dbReference>
<feature type="domain" description="Heparin-sulfate lyase N-terminal" evidence="1">
    <location>
        <begin position="2"/>
        <end position="150"/>
    </location>
</feature>
<evidence type="ECO:0000313" key="3">
    <source>
        <dbReference type="Proteomes" id="UP001164705"/>
    </source>
</evidence>
<reference evidence="2" key="1">
    <citation type="submission" date="2022-11" db="EMBL/GenBank/DDBJ databases">
        <title>Lacinutrix neustonica HL-RS19T sp. nov., isolated from the surface microlayer sample of brackish Lake Shihwa.</title>
        <authorList>
            <person name="Choi J.Y."/>
            <person name="Hwang C.Y."/>
        </authorList>
    </citation>
    <scope>NUCLEOTIDE SEQUENCE</scope>
    <source>
        <strain evidence="2">HL-RS19</strain>
    </source>
</reference>
<dbReference type="RefSeq" id="WP_267678528.1">
    <property type="nucleotide sequence ID" value="NZ_CP113088.1"/>
</dbReference>
<dbReference type="AlphaFoldDB" id="A0A9E8SET5"/>
<dbReference type="InterPro" id="IPR008929">
    <property type="entry name" value="Chondroitin_lyas"/>
</dbReference>
<organism evidence="2 3">
    <name type="scientific">Lacinutrix neustonica</name>
    <dbReference type="NCBI Taxonomy" id="2980107"/>
    <lineage>
        <taxon>Bacteria</taxon>
        <taxon>Pseudomonadati</taxon>
        <taxon>Bacteroidota</taxon>
        <taxon>Flavobacteriia</taxon>
        <taxon>Flavobacteriales</taxon>
        <taxon>Flavobacteriaceae</taxon>
        <taxon>Lacinutrix</taxon>
    </lineage>
</organism>
<evidence type="ECO:0000313" key="2">
    <source>
        <dbReference type="EMBL" id="WAC03888.1"/>
    </source>
</evidence>
<gene>
    <name evidence="2" type="ORF">N7U66_12930</name>
</gene>
<keyword evidence="3" id="KW-1185">Reference proteome</keyword>
<dbReference type="SUPFAM" id="SSF48230">
    <property type="entry name" value="Chondroitin AC/alginate lyase"/>
    <property type="match status" value="1"/>
</dbReference>
<dbReference type="Gene3D" id="1.50.10.100">
    <property type="entry name" value="Chondroitin AC/alginate lyase"/>
    <property type="match status" value="1"/>
</dbReference>
<accession>A0A9E8SET5</accession>
<dbReference type="Pfam" id="PF16889">
    <property type="entry name" value="Hepar_II_III_N"/>
    <property type="match status" value="1"/>
</dbReference>
<sequence length="167" mass="19882">MYLQYFKQLEKPNPMAYSVNWYPMEVAVRTINLIQSRELLLVSAKGNKTINLLNEILLLHGVFLWRNLEYTDVRANHYAANLTALLLLGQVFKSFYKEAKQWYDFAIKKTEKEFHLQFFKDGVNFEKSIPYHRFVVELFFISFLVMKRSGIKLSPKHLLFSKTQMFL</sequence>
<dbReference type="KEGG" id="lnu:N7U66_12930"/>
<dbReference type="InterPro" id="IPR031680">
    <property type="entry name" value="Hepar_II_III_N"/>
</dbReference>
<protein>
    <recommendedName>
        <fullName evidence="1">Heparin-sulfate lyase N-terminal domain-containing protein</fullName>
    </recommendedName>
</protein>
<proteinExistence type="predicted"/>
<dbReference type="EMBL" id="CP113088">
    <property type="protein sequence ID" value="WAC03888.1"/>
    <property type="molecule type" value="Genomic_DNA"/>
</dbReference>
<name>A0A9E8SET5_9FLAO</name>
<evidence type="ECO:0000259" key="1">
    <source>
        <dbReference type="Pfam" id="PF16889"/>
    </source>
</evidence>